<dbReference type="NCBIfam" id="NF004015">
    <property type="entry name" value="PRK05477.1-5"/>
    <property type="match status" value="1"/>
</dbReference>
<evidence type="ECO:0000256" key="8">
    <source>
        <dbReference type="ARBA" id="ARBA00024799"/>
    </source>
</evidence>
<sequence>MSRSDWEVVIGLEVHAQLNTASKIFSGASTAFGAAPNVQACAVDIALPGVLPVLNRGAVERAIRFGLAIGANVASKSVFARKNYFYPDLPKGYQISQFELPVVQGGEITIRVGEGDKAYEKTVQLTRAHLEEDAGKSLHEDFHGMSGIDLNRAGTPLLEIVSEPDMRSSAEAVAYARALHALVRWIDICDGNMQEGSFRCDANVSVRRPGGPLGTRREIKNLNSFRFLQQAIDFEVQWQIDTIEDGGRIQQATVLFDPDTGETRMMRSKEDAHDYRYFPDPDLLPLVISPEWKARVASEMPELPGAMKARFMEQWGLSAYDATTLTASKEVATFYQATVDAAGVALAKPCANWVMGDLAARVNKAEMDISASPVTPAQLAGLVARIADGTISNNIGKKVFEALWNREGESADAIIEAQGLRQTNDAGAIEAMIDEVLAANQKSVEEFRAGKDKAFNALVGQVMKASKGKANPAQVNELLKRKLEG</sequence>
<evidence type="ECO:0000256" key="10">
    <source>
        <dbReference type="ARBA" id="ARBA00047913"/>
    </source>
</evidence>
<evidence type="ECO:0000256" key="6">
    <source>
        <dbReference type="ARBA" id="ARBA00022840"/>
    </source>
</evidence>
<dbReference type="InterPro" id="IPR018027">
    <property type="entry name" value="Asn/Gln_amidotransferase"/>
</dbReference>
<evidence type="ECO:0000256" key="4">
    <source>
        <dbReference type="ARBA" id="ARBA00022598"/>
    </source>
</evidence>
<dbReference type="InterPro" id="IPR006075">
    <property type="entry name" value="Asn/Gln-tRNA_Trfase_suB/E_cat"/>
</dbReference>
<reference evidence="13 14" key="1">
    <citation type="submission" date="2019-12" db="EMBL/GenBank/DDBJ databases">
        <title>Comparative genomics gives insights into the taxonomy of the Azoarcus-Aromatoleum group and reveals separate origins of nif in the plant-associated Azoarcus and non-plant-associated Aromatoleum sub-groups.</title>
        <authorList>
            <person name="Lafos M."/>
            <person name="Maluk M."/>
            <person name="Batista M."/>
            <person name="Junghare M."/>
            <person name="Carmona M."/>
            <person name="Faoro H."/>
            <person name="Cruz L.M."/>
            <person name="Battistoni F."/>
            <person name="De Souza E."/>
            <person name="Pedrosa F."/>
            <person name="Chen W.-M."/>
            <person name="Poole P.S."/>
            <person name="Dixon R.A."/>
            <person name="James E.K."/>
        </authorList>
    </citation>
    <scope>NUCLEOTIDE SEQUENCE [LARGE SCALE GENOMIC DNA]</scope>
    <source>
        <strain evidence="13 14">T</strain>
    </source>
</reference>
<evidence type="ECO:0000313" key="14">
    <source>
        <dbReference type="Proteomes" id="UP000634522"/>
    </source>
</evidence>
<evidence type="ECO:0000259" key="12">
    <source>
        <dbReference type="SMART" id="SM00845"/>
    </source>
</evidence>
<dbReference type="InterPro" id="IPR003789">
    <property type="entry name" value="Asn/Gln_tRNA_amidoTrase-B-like"/>
</dbReference>
<dbReference type="InterPro" id="IPR017959">
    <property type="entry name" value="Asn/Gln-tRNA_amidoTrfase_suB/E"/>
</dbReference>
<dbReference type="InterPro" id="IPR014746">
    <property type="entry name" value="Gln_synth/guanido_kin_cat_dom"/>
</dbReference>
<dbReference type="Pfam" id="PF02934">
    <property type="entry name" value="GatB_N"/>
    <property type="match status" value="1"/>
</dbReference>
<comment type="caution">
    <text evidence="13">The sequence shown here is derived from an EMBL/GenBank/DDBJ whole genome shotgun (WGS) entry which is preliminary data.</text>
</comment>
<evidence type="ECO:0000256" key="3">
    <source>
        <dbReference type="ARBA" id="ARBA00016923"/>
    </source>
</evidence>
<dbReference type="PANTHER" id="PTHR11659:SF0">
    <property type="entry name" value="GLUTAMYL-TRNA(GLN) AMIDOTRANSFERASE SUBUNIT B, MITOCHONDRIAL"/>
    <property type="match status" value="1"/>
</dbReference>
<keyword evidence="14" id="KW-1185">Reference proteome</keyword>
<keyword evidence="5 11" id="KW-0547">Nucleotide-binding</keyword>
<dbReference type="HAMAP" id="MF_00121">
    <property type="entry name" value="GatB"/>
    <property type="match status" value="1"/>
</dbReference>
<dbReference type="Pfam" id="PF02637">
    <property type="entry name" value="GatB_Yqey"/>
    <property type="match status" value="1"/>
</dbReference>
<dbReference type="SUPFAM" id="SSF55931">
    <property type="entry name" value="Glutamine synthetase/guanido kinase"/>
    <property type="match status" value="1"/>
</dbReference>
<keyword evidence="7 11" id="KW-0648">Protein biosynthesis</keyword>
<feature type="domain" description="Asn/Gln amidotransferase" evidence="12">
    <location>
        <begin position="333"/>
        <end position="483"/>
    </location>
</feature>
<dbReference type="NCBIfam" id="TIGR00133">
    <property type="entry name" value="gatB"/>
    <property type="match status" value="1"/>
</dbReference>
<dbReference type="NCBIfam" id="NF004014">
    <property type="entry name" value="PRK05477.1-4"/>
    <property type="match status" value="1"/>
</dbReference>
<name>A0ABX1NCN4_9RHOO</name>
<dbReference type="SMART" id="SM00845">
    <property type="entry name" value="GatB_Yqey"/>
    <property type="match status" value="1"/>
</dbReference>
<evidence type="ECO:0000313" key="13">
    <source>
        <dbReference type="EMBL" id="NMF97026.1"/>
    </source>
</evidence>
<evidence type="ECO:0000256" key="7">
    <source>
        <dbReference type="ARBA" id="ARBA00022917"/>
    </source>
</evidence>
<dbReference type="PROSITE" id="PS01234">
    <property type="entry name" value="GATB"/>
    <property type="match status" value="1"/>
</dbReference>
<dbReference type="EMBL" id="WTVS01000010">
    <property type="protein sequence ID" value="NMF97026.1"/>
    <property type="molecule type" value="Genomic_DNA"/>
</dbReference>
<protein>
    <recommendedName>
        <fullName evidence="3 11">Aspartyl/glutamyl-tRNA(Asn/Gln) amidotransferase subunit B</fullName>
        <shortName evidence="11">Asp/Glu-ADT subunit B</shortName>
        <ecNumber evidence="11">6.3.5.-</ecNumber>
    </recommendedName>
</protein>
<dbReference type="SUPFAM" id="SSF89095">
    <property type="entry name" value="GatB/YqeY motif"/>
    <property type="match status" value="1"/>
</dbReference>
<evidence type="ECO:0000256" key="2">
    <source>
        <dbReference type="ARBA" id="ARBA00011123"/>
    </source>
</evidence>
<comment type="subunit">
    <text evidence="2 11">Heterotrimer of A, B and C subunits.</text>
</comment>
<dbReference type="Proteomes" id="UP000634522">
    <property type="component" value="Unassembled WGS sequence"/>
</dbReference>
<organism evidence="13 14">
    <name type="scientific">Aromatoleum toluolicum</name>
    <dbReference type="NCBI Taxonomy" id="90060"/>
    <lineage>
        <taxon>Bacteria</taxon>
        <taxon>Pseudomonadati</taxon>
        <taxon>Pseudomonadota</taxon>
        <taxon>Betaproteobacteria</taxon>
        <taxon>Rhodocyclales</taxon>
        <taxon>Rhodocyclaceae</taxon>
        <taxon>Aromatoleum</taxon>
    </lineage>
</organism>
<comment type="catalytic activity">
    <reaction evidence="9 11">
        <text>L-aspartyl-tRNA(Asn) + L-glutamine + ATP + H2O = L-asparaginyl-tRNA(Asn) + L-glutamate + ADP + phosphate + 2 H(+)</text>
        <dbReference type="Rhea" id="RHEA:14513"/>
        <dbReference type="Rhea" id="RHEA-COMP:9674"/>
        <dbReference type="Rhea" id="RHEA-COMP:9677"/>
        <dbReference type="ChEBI" id="CHEBI:15377"/>
        <dbReference type="ChEBI" id="CHEBI:15378"/>
        <dbReference type="ChEBI" id="CHEBI:29985"/>
        <dbReference type="ChEBI" id="CHEBI:30616"/>
        <dbReference type="ChEBI" id="CHEBI:43474"/>
        <dbReference type="ChEBI" id="CHEBI:58359"/>
        <dbReference type="ChEBI" id="CHEBI:78515"/>
        <dbReference type="ChEBI" id="CHEBI:78516"/>
        <dbReference type="ChEBI" id="CHEBI:456216"/>
    </reaction>
</comment>
<dbReference type="InterPro" id="IPR017958">
    <property type="entry name" value="Gln-tRNA_amidoTrfase_suB_CS"/>
</dbReference>
<keyword evidence="6 11" id="KW-0067">ATP-binding</keyword>
<dbReference type="PANTHER" id="PTHR11659">
    <property type="entry name" value="GLUTAMYL-TRNA GLN AMIDOTRANSFERASE SUBUNIT B MITOCHONDRIAL AND PROKARYOTIC PET112-RELATED"/>
    <property type="match status" value="1"/>
</dbReference>
<comment type="similarity">
    <text evidence="1 11">Belongs to the GatB/GatE family. GatB subfamily.</text>
</comment>
<dbReference type="InterPro" id="IPR023168">
    <property type="entry name" value="GatB_Yqey_C_2"/>
</dbReference>
<comment type="catalytic activity">
    <reaction evidence="10 11">
        <text>L-glutamyl-tRNA(Gln) + L-glutamine + ATP + H2O = L-glutaminyl-tRNA(Gln) + L-glutamate + ADP + phosphate + H(+)</text>
        <dbReference type="Rhea" id="RHEA:17521"/>
        <dbReference type="Rhea" id="RHEA-COMP:9681"/>
        <dbReference type="Rhea" id="RHEA-COMP:9684"/>
        <dbReference type="ChEBI" id="CHEBI:15377"/>
        <dbReference type="ChEBI" id="CHEBI:15378"/>
        <dbReference type="ChEBI" id="CHEBI:29985"/>
        <dbReference type="ChEBI" id="CHEBI:30616"/>
        <dbReference type="ChEBI" id="CHEBI:43474"/>
        <dbReference type="ChEBI" id="CHEBI:58359"/>
        <dbReference type="ChEBI" id="CHEBI:78520"/>
        <dbReference type="ChEBI" id="CHEBI:78521"/>
        <dbReference type="ChEBI" id="CHEBI:456216"/>
    </reaction>
</comment>
<dbReference type="RefSeq" id="WP_169138734.1">
    <property type="nucleotide sequence ID" value="NZ_WTVS01000010.1"/>
</dbReference>
<dbReference type="EC" id="6.3.5.-" evidence="11"/>
<evidence type="ECO:0000256" key="1">
    <source>
        <dbReference type="ARBA" id="ARBA00005306"/>
    </source>
</evidence>
<gene>
    <name evidence="11 13" type="primary">gatB</name>
    <name evidence="13" type="ORF">GPA27_06465</name>
</gene>
<evidence type="ECO:0000256" key="5">
    <source>
        <dbReference type="ARBA" id="ARBA00022741"/>
    </source>
</evidence>
<dbReference type="InterPro" id="IPR004413">
    <property type="entry name" value="GatB"/>
</dbReference>
<dbReference type="Gene3D" id="1.10.10.410">
    <property type="match status" value="1"/>
</dbReference>
<comment type="function">
    <text evidence="8 11">Allows the formation of correctly charged Asn-tRNA(Asn) or Gln-tRNA(Gln) through the transamidation of misacylated Asp-tRNA(Asn) or Glu-tRNA(Gln) in organisms which lack either or both of asparaginyl-tRNA or glutaminyl-tRNA synthetases. The reaction takes place in the presence of glutamine and ATP through an activated phospho-Asp-tRNA(Asn) or phospho-Glu-tRNA(Gln).</text>
</comment>
<keyword evidence="4 11" id="KW-0436">Ligase</keyword>
<evidence type="ECO:0000256" key="9">
    <source>
        <dbReference type="ARBA" id="ARBA00047380"/>
    </source>
</evidence>
<dbReference type="NCBIfam" id="NF004012">
    <property type="entry name" value="PRK05477.1-2"/>
    <property type="match status" value="1"/>
</dbReference>
<proteinExistence type="inferred from homology"/>
<evidence type="ECO:0000256" key="11">
    <source>
        <dbReference type="HAMAP-Rule" id="MF_00121"/>
    </source>
</evidence>
<accession>A0ABX1NCN4</accession>